<reference evidence="8" key="1">
    <citation type="submission" date="2025-08" db="UniProtKB">
        <authorList>
            <consortium name="RefSeq"/>
        </authorList>
    </citation>
    <scope>IDENTIFICATION</scope>
</reference>
<dbReference type="GO" id="GO:0008239">
    <property type="term" value="F:dipeptidyl-peptidase activity"/>
    <property type="evidence" value="ECO:0007669"/>
    <property type="project" value="TreeGrafter"/>
</dbReference>
<dbReference type="OrthoDB" id="1735038at2759"/>
<evidence type="ECO:0000313" key="7">
    <source>
        <dbReference type="Proteomes" id="UP000322000"/>
    </source>
</evidence>
<comment type="similarity">
    <text evidence="1">Belongs to the peptidase S28 family.</text>
</comment>
<dbReference type="PANTHER" id="PTHR11010:SF5">
    <property type="entry name" value="RE36938P-RELATED"/>
    <property type="match status" value="1"/>
</dbReference>
<dbReference type="InParanoid" id="A0A7E5WAE5"/>
<dbReference type="SUPFAM" id="SSF53474">
    <property type="entry name" value="alpha/beta-Hydrolases"/>
    <property type="match status" value="1"/>
</dbReference>
<evidence type="ECO:0000256" key="5">
    <source>
        <dbReference type="ARBA" id="ARBA00023180"/>
    </source>
</evidence>
<dbReference type="Gene3D" id="3.40.50.1820">
    <property type="entry name" value="alpha/beta hydrolase"/>
    <property type="match status" value="1"/>
</dbReference>
<dbReference type="InterPro" id="IPR042269">
    <property type="entry name" value="Ser_carbopepase_S28_SKS"/>
</dbReference>
<dbReference type="InterPro" id="IPR008758">
    <property type="entry name" value="Peptidase_S28"/>
</dbReference>
<dbReference type="GO" id="GO:0006508">
    <property type="term" value="P:proteolysis"/>
    <property type="evidence" value="ECO:0007669"/>
    <property type="project" value="UniProtKB-KW"/>
</dbReference>
<keyword evidence="7" id="KW-1185">Reference proteome</keyword>
<keyword evidence="2 8" id="KW-0645">Protease</keyword>
<evidence type="ECO:0000256" key="3">
    <source>
        <dbReference type="ARBA" id="ARBA00022729"/>
    </source>
</evidence>
<keyword evidence="5" id="KW-0325">Glycoprotein</keyword>
<keyword evidence="3 6" id="KW-0732">Signal</keyword>
<dbReference type="GeneID" id="113500927"/>
<dbReference type="FunCoup" id="A0A7E5WAE5">
    <property type="interactions" value="2"/>
</dbReference>
<keyword evidence="4" id="KW-0378">Hydrolase</keyword>
<dbReference type="InterPro" id="IPR029058">
    <property type="entry name" value="AB_hydrolase_fold"/>
</dbReference>
<organism evidence="7 8">
    <name type="scientific">Trichoplusia ni</name>
    <name type="common">Cabbage looper</name>
    <dbReference type="NCBI Taxonomy" id="7111"/>
    <lineage>
        <taxon>Eukaryota</taxon>
        <taxon>Metazoa</taxon>
        <taxon>Ecdysozoa</taxon>
        <taxon>Arthropoda</taxon>
        <taxon>Hexapoda</taxon>
        <taxon>Insecta</taxon>
        <taxon>Pterygota</taxon>
        <taxon>Neoptera</taxon>
        <taxon>Endopterygota</taxon>
        <taxon>Lepidoptera</taxon>
        <taxon>Glossata</taxon>
        <taxon>Ditrysia</taxon>
        <taxon>Noctuoidea</taxon>
        <taxon>Noctuidae</taxon>
        <taxon>Plusiinae</taxon>
        <taxon>Trichoplusia</taxon>
    </lineage>
</organism>
<dbReference type="KEGG" id="tnl:113500927"/>
<evidence type="ECO:0000313" key="8">
    <source>
        <dbReference type="RefSeq" id="XP_026737678.1"/>
    </source>
</evidence>
<gene>
    <name evidence="8" type="primary">LOC113500927</name>
</gene>
<evidence type="ECO:0000256" key="6">
    <source>
        <dbReference type="SAM" id="SignalP"/>
    </source>
</evidence>
<dbReference type="PANTHER" id="PTHR11010">
    <property type="entry name" value="PROTEASE S28 PRO-X CARBOXYPEPTIDASE-RELATED"/>
    <property type="match status" value="1"/>
</dbReference>
<evidence type="ECO:0000256" key="2">
    <source>
        <dbReference type="ARBA" id="ARBA00022670"/>
    </source>
</evidence>
<evidence type="ECO:0000256" key="4">
    <source>
        <dbReference type="ARBA" id="ARBA00022801"/>
    </source>
</evidence>
<dbReference type="RefSeq" id="XP_026737678.1">
    <property type="nucleotide sequence ID" value="XM_026881877.1"/>
</dbReference>
<dbReference type="Gene3D" id="1.20.120.980">
    <property type="entry name" value="Serine carboxypeptidase S28, SKS domain"/>
    <property type="match status" value="1"/>
</dbReference>
<dbReference type="AlphaFoldDB" id="A0A7E5WAE5"/>
<accession>A0A7E5WAE5</accession>
<dbReference type="Proteomes" id="UP000322000">
    <property type="component" value="Chromosome 14"/>
</dbReference>
<evidence type="ECO:0000256" key="1">
    <source>
        <dbReference type="ARBA" id="ARBA00011079"/>
    </source>
</evidence>
<feature type="signal peptide" evidence="6">
    <location>
        <begin position="1"/>
        <end position="16"/>
    </location>
</feature>
<feature type="chain" id="PRO_5028858513" evidence="6">
    <location>
        <begin position="17"/>
        <end position="483"/>
    </location>
</feature>
<name>A0A7E5WAE5_TRINI</name>
<dbReference type="GO" id="GO:0070008">
    <property type="term" value="F:serine-type exopeptidase activity"/>
    <property type="evidence" value="ECO:0007669"/>
    <property type="project" value="InterPro"/>
</dbReference>
<protein>
    <submittedName>
        <fullName evidence="8">Serine protease K12H4.7</fullName>
    </submittedName>
</protein>
<dbReference type="Pfam" id="PF05577">
    <property type="entry name" value="Peptidase_S28"/>
    <property type="match status" value="1"/>
</dbReference>
<proteinExistence type="inferred from homology"/>
<sequence length="483" mass="55674">MIIFFVLLSVLSSSWGLQEIELKTFLREDMPPPATNLSLARNVFQSYINMPLDHFDPQNDKRFAMRFMFNEEFFGGPGSPIFIMAGGEWDIHPAWLAAGNMYEMARENKGYLIYTEHRYYGKTLPFKEHTTENLRFLNMDQALADLAHFITEVKTQPRFNNSEVIMYGGSYAANMVMWFKQRYPHLVLGSIASSGPILAKIDFPEYLEVVHEAYLLEGGDQCISIIRQGIQDTIAHMNTDEGREALEAAFGICEPIDYSDPYDLGYFSGLITWSFSNTVQRASPGSLIQICNNFTGNYYGNTPMEKIGGFVSLVQNRTENECWDIVYDNFLDSYNKTDNSRAWYYQTCTEYGFFQIAPKSGTVFDSLKWLNLDFYITACKRLFDERFDEKFVYAAADRVNLVYGGLDPEVKNTVNIHGYIDPWRALGVYDEHISETSPTYTIERASHCFDMQGWLPSDTIRMTFMKQEARRIVASWLSNRKNH</sequence>